<sequence length="601" mass="65571">MGQAESKQEMFWEACGFGRPHLVEKFIEHGIDVNWVSSIHDCSPIHVASQGKPEVVKLLIGAGCDISVVDSRGNTAVHHAAMQGHAEIIQMLADAGADLSAQDKNGWTPLHHSAYYAHLRAVEVLIRNKCDVDMLNKDGRSALMETARSKKYAEEQVLGEIARTLIKAGCDVNLKCTDLGEANFTGLMFAAYHNHVEVATAFIDGDCNLNAATLYTKWTALHWATDCNNDEMVYLLLDAGANPTCAGMRGEMPSSRAKDTELKEFLEEAERVWKEMDKEVDTATFSSVHSINAQASLDTAKALESLSTQAKNRDILAAPMPTMPVLGITSRSDPKTRYARRDVKEVAAQSIKTNFPWKSYSKQTSPSPDREGLVENGQNYGEEKPKLFPSQDDKTNAFMDSLAQRINYMTGKIASMGNASLDRRPENSKADSENGSVTPTNSTGNTADKDELQDSGLSSRDGSRQTSELTTPDNDGSTSLTPTARNEQDDRSHLSSPKSPVSPRSPASPLKEGDSRLDAETDACLIEESHRGFSILKSLQERRRRSMVLEDQPDDALPQGGLSAAANSDHLRFMTGSHSGSDVHQEATTPPTKKAEIVSTV</sequence>
<feature type="compositionally biased region" description="Low complexity" evidence="4">
    <location>
        <begin position="495"/>
        <end position="509"/>
    </location>
</feature>
<evidence type="ECO:0000313" key="5">
    <source>
        <dbReference type="EMBL" id="KAK3800914.1"/>
    </source>
</evidence>
<accession>A0AAE1B7M3</accession>
<feature type="compositionally biased region" description="Polar residues" evidence="4">
    <location>
        <begin position="433"/>
        <end position="446"/>
    </location>
</feature>
<proteinExistence type="predicted"/>
<dbReference type="SUPFAM" id="SSF48403">
    <property type="entry name" value="Ankyrin repeat"/>
    <property type="match status" value="1"/>
</dbReference>
<keyword evidence="2 3" id="KW-0040">ANK repeat</keyword>
<feature type="compositionally biased region" description="Polar residues" evidence="4">
    <location>
        <begin position="455"/>
        <end position="485"/>
    </location>
</feature>
<dbReference type="InterPro" id="IPR002110">
    <property type="entry name" value="Ankyrin_rpt"/>
</dbReference>
<dbReference type="InterPro" id="IPR036770">
    <property type="entry name" value="Ankyrin_rpt-contain_sf"/>
</dbReference>
<evidence type="ECO:0000256" key="1">
    <source>
        <dbReference type="ARBA" id="ARBA00022737"/>
    </source>
</evidence>
<evidence type="ECO:0000256" key="3">
    <source>
        <dbReference type="PROSITE-ProRule" id="PRU00023"/>
    </source>
</evidence>
<dbReference type="SMART" id="SM00248">
    <property type="entry name" value="ANK"/>
    <property type="match status" value="7"/>
</dbReference>
<evidence type="ECO:0000313" key="6">
    <source>
        <dbReference type="Proteomes" id="UP001283361"/>
    </source>
</evidence>
<dbReference type="Gene3D" id="1.25.40.20">
    <property type="entry name" value="Ankyrin repeat-containing domain"/>
    <property type="match status" value="3"/>
</dbReference>
<feature type="region of interest" description="Disordered" evidence="4">
    <location>
        <begin position="417"/>
        <end position="522"/>
    </location>
</feature>
<evidence type="ECO:0000256" key="2">
    <source>
        <dbReference type="ARBA" id="ARBA00023043"/>
    </source>
</evidence>
<feature type="region of interest" description="Disordered" evidence="4">
    <location>
        <begin position="357"/>
        <end position="392"/>
    </location>
</feature>
<dbReference type="PRINTS" id="PR01415">
    <property type="entry name" value="ANKYRIN"/>
</dbReference>
<dbReference type="Pfam" id="PF12796">
    <property type="entry name" value="Ank_2"/>
    <property type="match status" value="2"/>
</dbReference>
<evidence type="ECO:0000256" key="4">
    <source>
        <dbReference type="SAM" id="MobiDB-lite"/>
    </source>
</evidence>
<keyword evidence="1" id="KW-0677">Repeat</keyword>
<dbReference type="PROSITE" id="PS50297">
    <property type="entry name" value="ANK_REP_REGION"/>
    <property type="match status" value="3"/>
</dbReference>
<gene>
    <name evidence="5" type="ORF">RRG08_060261</name>
</gene>
<dbReference type="PANTHER" id="PTHR24171">
    <property type="entry name" value="ANKYRIN REPEAT DOMAIN-CONTAINING PROTEIN 39-RELATED"/>
    <property type="match status" value="1"/>
</dbReference>
<name>A0AAE1B7M3_9GAST</name>
<feature type="compositionally biased region" description="Polar residues" evidence="4">
    <location>
        <begin position="576"/>
        <end position="591"/>
    </location>
</feature>
<dbReference type="Proteomes" id="UP001283361">
    <property type="component" value="Unassembled WGS sequence"/>
</dbReference>
<feature type="repeat" description="ANK" evidence="3">
    <location>
        <begin position="105"/>
        <end position="137"/>
    </location>
</feature>
<organism evidence="5 6">
    <name type="scientific">Elysia crispata</name>
    <name type="common">lettuce slug</name>
    <dbReference type="NCBI Taxonomy" id="231223"/>
    <lineage>
        <taxon>Eukaryota</taxon>
        <taxon>Metazoa</taxon>
        <taxon>Spiralia</taxon>
        <taxon>Lophotrochozoa</taxon>
        <taxon>Mollusca</taxon>
        <taxon>Gastropoda</taxon>
        <taxon>Heterobranchia</taxon>
        <taxon>Euthyneura</taxon>
        <taxon>Panpulmonata</taxon>
        <taxon>Sacoglossa</taxon>
        <taxon>Placobranchoidea</taxon>
        <taxon>Plakobranchidae</taxon>
        <taxon>Elysia</taxon>
    </lineage>
</organism>
<feature type="repeat" description="ANK" evidence="3">
    <location>
        <begin position="216"/>
        <end position="248"/>
    </location>
</feature>
<feature type="compositionally biased region" description="Basic and acidic residues" evidence="4">
    <location>
        <begin position="421"/>
        <end position="432"/>
    </location>
</feature>
<comment type="caution">
    <text evidence="5">The sequence shown here is derived from an EMBL/GenBank/DDBJ whole genome shotgun (WGS) entry which is preliminary data.</text>
</comment>
<feature type="compositionally biased region" description="Basic and acidic residues" evidence="4">
    <location>
        <begin position="381"/>
        <end position="392"/>
    </location>
</feature>
<dbReference type="PROSITE" id="PS50088">
    <property type="entry name" value="ANK_REPEAT"/>
    <property type="match status" value="3"/>
</dbReference>
<dbReference type="AlphaFoldDB" id="A0AAE1B7M3"/>
<keyword evidence="6" id="KW-1185">Reference proteome</keyword>
<reference evidence="5" key="1">
    <citation type="journal article" date="2023" name="G3 (Bethesda)">
        <title>A reference genome for the long-term kleptoplast-retaining sea slug Elysia crispata morphotype clarki.</title>
        <authorList>
            <person name="Eastman K.E."/>
            <person name="Pendleton A.L."/>
            <person name="Shaikh M.A."/>
            <person name="Suttiyut T."/>
            <person name="Ogas R."/>
            <person name="Tomko P."/>
            <person name="Gavelis G."/>
            <person name="Widhalm J.R."/>
            <person name="Wisecaver J.H."/>
        </authorList>
    </citation>
    <scope>NUCLEOTIDE SEQUENCE</scope>
    <source>
        <strain evidence="5">ECLA1</strain>
    </source>
</reference>
<dbReference type="EMBL" id="JAWDGP010000392">
    <property type="protein sequence ID" value="KAK3800914.1"/>
    <property type="molecule type" value="Genomic_DNA"/>
</dbReference>
<feature type="region of interest" description="Disordered" evidence="4">
    <location>
        <begin position="574"/>
        <end position="601"/>
    </location>
</feature>
<protein>
    <submittedName>
        <fullName evidence="5">Uncharacterized protein</fullName>
    </submittedName>
</protein>
<dbReference type="Pfam" id="PF00023">
    <property type="entry name" value="Ank"/>
    <property type="match status" value="1"/>
</dbReference>
<feature type="repeat" description="ANK" evidence="3">
    <location>
        <begin position="72"/>
        <end position="104"/>
    </location>
</feature>